<evidence type="ECO:0000313" key="3">
    <source>
        <dbReference type="Proteomes" id="UP000554766"/>
    </source>
</evidence>
<organism evidence="2 3">
    <name type="scientific">Pyrobaculum arsenaticum</name>
    <dbReference type="NCBI Taxonomy" id="121277"/>
    <lineage>
        <taxon>Archaea</taxon>
        <taxon>Thermoproteota</taxon>
        <taxon>Thermoprotei</taxon>
        <taxon>Thermoproteales</taxon>
        <taxon>Thermoproteaceae</taxon>
        <taxon>Pyrobaculum</taxon>
    </lineage>
</organism>
<keyword evidence="1" id="KW-1133">Transmembrane helix</keyword>
<reference evidence="2 3" key="1">
    <citation type="journal article" date="2020" name="Nat. Commun.">
        <title>The structures of two archaeal type IV pili illuminate evolutionary relationships.</title>
        <authorList>
            <person name="Wang F."/>
            <person name="Baquero D.P."/>
            <person name="Su Z."/>
            <person name="Beltran L.C."/>
            <person name="Prangishvili D."/>
            <person name="Krupovic M."/>
            <person name="Egelman E.H."/>
        </authorList>
    </citation>
    <scope>NUCLEOTIDE SEQUENCE [LARGE SCALE GENOMIC DNA]</scope>
    <source>
        <strain evidence="2 3">2GA</strain>
    </source>
</reference>
<dbReference type="EMBL" id="JAAVJF010000004">
    <property type="protein sequence ID" value="NYR16102.1"/>
    <property type="molecule type" value="Genomic_DNA"/>
</dbReference>
<keyword evidence="1" id="KW-0812">Transmembrane</keyword>
<sequence length="153" mass="17453">MTRQLLILVIIAAASVFLAFLPVEYFVSDAFRPPPNKVLTPEGVATVAYTPIWLYFWRIEVVYITLLFAAIVATFFVKPNQRTRWTLAMLSIAAAFFHYLALLFTSSPPGYGISLYPLVYTISIKNVTQYYLDIGQILMIYAVYNVYMAKRLS</sequence>
<name>A0A7L4PBI4_9CREN</name>
<feature type="transmembrane region" description="Helical" evidence="1">
    <location>
        <begin position="52"/>
        <end position="75"/>
    </location>
</feature>
<dbReference type="AlphaFoldDB" id="A0A7L4PBI4"/>
<dbReference type="Proteomes" id="UP000554766">
    <property type="component" value="Unassembled WGS sequence"/>
</dbReference>
<comment type="caution">
    <text evidence="2">The sequence shown here is derived from an EMBL/GenBank/DDBJ whole genome shotgun (WGS) entry which is preliminary data.</text>
</comment>
<feature type="transmembrane region" description="Helical" evidence="1">
    <location>
        <begin position="127"/>
        <end position="147"/>
    </location>
</feature>
<keyword evidence="1" id="KW-0472">Membrane</keyword>
<keyword evidence="3" id="KW-1185">Reference proteome</keyword>
<protein>
    <submittedName>
        <fullName evidence="2">Uncharacterized protein</fullName>
    </submittedName>
</protein>
<accession>A0A7L4PBI4</accession>
<evidence type="ECO:0000256" key="1">
    <source>
        <dbReference type="SAM" id="Phobius"/>
    </source>
</evidence>
<gene>
    <name evidence="2" type="ORF">HC235_09210</name>
</gene>
<evidence type="ECO:0000313" key="2">
    <source>
        <dbReference type="EMBL" id="NYR16102.1"/>
    </source>
</evidence>
<dbReference type="RefSeq" id="WP_179790651.1">
    <property type="nucleotide sequence ID" value="NZ_JAAVJF010000004.1"/>
</dbReference>
<feature type="transmembrane region" description="Helical" evidence="1">
    <location>
        <begin position="87"/>
        <end position="107"/>
    </location>
</feature>
<proteinExistence type="predicted"/>